<reference evidence="3 4" key="1">
    <citation type="submission" date="2020-02" db="EMBL/GenBank/DDBJ databases">
        <authorList>
            <person name="Ma Q."/>
            <person name="Huang Y."/>
            <person name="Song X."/>
            <person name="Pei D."/>
        </authorList>
    </citation>
    <scope>NUCLEOTIDE SEQUENCE [LARGE SCALE GENOMIC DNA]</scope>
    <source>
        <strain evidence="3">Sxm20200214</strain>
        <tissue evidence="3">Leaf</tissue>
    </source>
</reference>
<dbReference type="Gene3D" id="1.25.40.10">
    <property type="entry name" value="Tetratricopeptide repeat domain"/>
    <property type="match status" value="1"/>
</dbReference>
<keyword evidence="4" id="KW-1185">Reference proteome</keyword>
<proteinExistence type="inferred from homology"/>
<evidence type="ECO:0000313" key="4">
    <source>
        <dbReference type="Proteomes" id="UP000886595"/>
    </source>
</evidence>
<dbReference type="Proteomes" id="UP000886595">
    <property type="component" value="Unassembled WGS sequence"/>
</dbReference>
<evidence type="ECO:0000256" key="1">
    <source>
        <dbReference type="ARBA" id="ARBA00007626"/>
    </source>
</evidence>
<feature type="transmembrane region" description="Helical" evidence="2">
    <location>
        <begin position="252"/>
        <end position="276"/>
    </location>
</feature>
<keyword evidence="2" id="KW-0472">Membrane</keyword>
<keyword evidence="2" id="KW-0812">Transmembrane</keyword>
<dbReference type="OrthoDB" id="1695568at2759"/>
<dbReference type="PANTHER" id="PTHR45717">
    <property type="entry name" value="OS12G0527900 PROTEIN"/>
    <property type="match status" value="1"/>
</dbReference>
<dbReference type="EMBL" id="JAAMPC010000013">
    <property type="protein sequence ID" value="KAG2269721.1"/>
    <property type="molecule type" value="Genomic_DNA"/>
</dbReference>
<evidence type="ECO:0008006" key="5">
    <source>
        <dbReference type="Google" id="ProtNLM"/>
    </source>
</evidence>
<dbReference type="AlphaFoldDB" id="A0A8X7UB77"/>
<dbReference type="PANTHER" id="PTHR45717:SF18">
    <property type="entry name" value="PENTACOTRIPEPTIDE-REPEAT REGION OF PRORP DOMAIN-CONTAINING PROTEIN"/>
    <property type="match status" value="1"/>
</dbReference>
<dbReference type="InterPro" id="IPR011990">
    <property type="entry name" value="TPR-like_helical_dom_sf"/>
</dbReference>
<evidence type="ECO:0000313" key="3">
    <source>
        <dbReference type="EMBL" id="KAG2269721.1"/>
    </source>
</evidence>
<accession>A0A8X7UB77</accession>
<protein>
    <recommendedName>
        <fullName evidence="5">Pentatricopeptide repeat-containing protein</fullName>
    </recommendedName>
</protein>
<comment type="similarity">
    <text evidence="1">Belongs to the PPR family. P subfamily.</text>
</comment>
<name>A0A8X7UB77_BRACI</name>
<keyword evidence="2" id="KW-1133">Transmembrane helix</keyword>
<gene>
    <name evidence="3" type="ORF">Bca52824_064276</name>
</gene>
<sequence>MMRILARHANLCRSRTFRTISSSTNQTLQNRLTEGNHINPSHVRVIIKKLRDSDQSLQALQVSEWMLDNVVGLEDGSVNTSLLALYARSDKTLRKAEATFKKMRELGLLTSLSPYNAKTYAKAGSIEKAIEMFGVAGSKKEVYRLWNSECKKNEMLEDDWCLFRNENENLKDDIYKTVIATLLKLDDVEGAEKVYGKWKPVGPNLDLSIPGLLISRFCAEGNELKVGELINSIRRKRNEMQVRMVRAYIGRIVTYSAMGVVIFCAVVAEGCPWVLFWPVIF</sequence>
<organism evidence="3 4">
    <name type="scientific">Brassica carinata</name>
    <name type="common">Ethiopian mustard</name>
    <name type="synonym">Abyssinian cabbage</name>
    <dbReference type="NCBI Taxonomy" id="52824"/>
    <lineage>
        <taxon>Eukaryota</taxon>
        <taxon>Viridiplantae</taxon>
        <taxon>Streptophyta</taxon>
        <taxon>Embryophyta</taxon>
        <taxon>Tracheophyta</taxon>
        <taxon>Spermatophyta</taxon>
        <taxon>Magnoliopsida</taxon>
        <taxon>eudicotyledons</taxon>
        <taxon>Gunneridae</taxon>
        <taxon>Pentapetalae</taxon>
        <taxon>rosids</taxon>
        <taxon>malvids</taxon>
        <taxon>Brassicales</taxon>
        <taxon>Brassicaceae</taxon>
        <taxon>Brassiceae</taxon>
        <taxon>Brassica</taxon>
    </lineage>
</organism>
<dbReference type="GO" id="GO:0005739">
    <property type="term" value="C:mitochondrion"/>
    <property type="evidence" value="ECO:0007669"/>
    <property type="project" value="TreeGrafter"/>
</dbReference>
<evidence type="ECO:0000256" key="2">
    <source>
        <dbReference type="SAM" id="Phobius"/>
    </source>
</evidence>
<comment type="caution">
    <text evidence="3">The sequence shown here is derived from an EMBL/GenBank/DDBJ whole genome shotgun (WGS) entry which is preliminary data.</text>
</comment>